<dbReference type="Proteomes" id="UP001151760">
    <property type="component" value="Unassembled WGS sequence"/>
</dbReference>
<name>A0ABQ5HCL5_9ASTR</name>
<reference evidence="1" key="2">
    <citation type="submission" date="2022-01" db="EMBL/GenBank/DDBJ databases">
        <authorList>
            <person name="Yamashiro T."/>
            <person name="Shiraishi A."/>
            <person name="Satake H."/>
            <person name="Nakayama K."/>
        </authorList>
    </citation>
    <scope>NUCLEOTIDE SEQUENCE</scope>
</reference>
<sequence>MWRLLKVEGNKIVFKDDKLVTNTTEYVYALDTFDARGCDNVQGIQEESIDIMDIDTDVFNYDIDVHPSDEELEYRWYQINQEGFT</sequence>
<gene>
    <name evidence="1" type="ORF">Tco_1066737</name>
</gene>
<organism evidence="1 2">
    <name type="scientific">Tanacetum coccineum</name>
    <dbReference type="NCBI Taxonomy" id="301880"/>
    <lineage>
        <taxon>Eukaryota</taxon>
        <taxon>Viridiplantae</taxon>
        <taxon>Streptophyta</taxon>
        <taxon>Embryophyta</taxon>
        <taxon>Tracheophyta</taxon>
        <taxon>Spermatophyta</taxon>
        <taxon>Magnoliopsida</taxon>
        <taxon>eudicotyledons</taxon>
        <taxon>Gunneridae</taxon>
        <taxon>Pentapetalae</taxon>
        <taxon>asterids</taxon>
        <taxon>campanulids</taxon>
        <taxon>Asterales</taxon>
        <taxon>Asteraceae</taxon>
        <taxon>Asteroideae</taxon>
        <taxon>Anthemideae</taxon>
        <taxon>Anthemidinae</taxon>
        <taxon>Tanacetum</taxon>
    </lineage>
</organism>
<accession>A0ABQ5HCL5</accession>
<keyword evidence="2" id="KW-1185">Reference proteome</keyword>
<evidence type="ECO:0000313" key="1">
    <source>
        <dbReference type="EMBL" id="GJT85020.1"/>
    </source>
</evidence>
<dbReference type="EMBL" id="BQNB010019411">
    <property type="protein sequence ID" value="GJT85020.1"/>
    <property type="molecule type" value="Genomic_DNA"/>
</dbReference>
<comment type="caution">
    <text evidence="1">The sequence shown here is derived from an EMBL/GenBank/DDBJ whole genome shotgun (WGS) entry which is preliminary data.</text>
</comment>
<evidence type="ECO:0000313" key="2">
    <source>
        <dbReference type="Proteomes" id="UP001151760"/>
    </source>
</evidence>
<proteinExistence type="predicted"/>
<reference evidence="1" key="1">
    <citation type="journal article" date="2022" name="Int. J. Mol. Sci.">
        <title>Draft Genome of Tanacetum Coccineum: Genomic Comparison of Closely Related Tanacetum-Family Plants.</title>
        <authorList>
            <person name="Yamashiro T."/>
            <person name="Shiraishi A."/>
            <person name="Nakayama K."/>
            <person name="Satake H."/>
        </authorList>
    </citation>
    <scope>NUCLEOTIDE SEQUENCE</scope>
</reference>
<protein>
    <submittedName>
        <fullName evidence="1">Uncharacterized protein</fullName>
    </submittedName>
</protein>